<dbReference type="InterPro" id="IPR018392">
    <property type="entry name" value="LysM"/>
</dbReference>
<feature type="domain" description="LysM" evidence="2">
    <location>
        <begin position="34"/>
        <end position="81"/>
    </location>
</feature>
<keyword evidence="1" id="KW-0732">Signal</keyword>
<reference evidence="3 4" key="1">
    <citation type="submission" date="2019-03" db="EMBL/GenBank/DDBJ databases">
        <title>Genomic Encyclopedia of Type Strains, Phase IV (KMG-IV): sequencing the most valuable type-strain genomes for metagenomic binning, comparative biology and taxonomic classification.</title>
        <authorList>
            <person name="Goeker M."/>
        </authorList>
    </citation>
    <scope>NUCLEOTIDE SEQUENCE [LARGE SCALE GENOMIC DNA]</scope>
    <source>
        <strain evidence="3 4">DSM 24591</strain>
    </source>
</reference>
<dbReference type="EMBL" id="SMAJ01000022">
    <property type="protein sequence ID" value="TCT01743.1"/>
    <property type="molecule type" value="Genomic_DNA"/>
</dbReference>
<name>A0A4R3LMW4_9BURK</name>
<dbReference type="Proteomes" id="UP000295525">
    <property type="component" value="Unassembled WGS sequence"/>
</dbReference>
<dbReference type="OrthoDB" id="9813091at2"/>
<evidence type="ECO:0000259" key="2">
    <source>
        <dbReference type="PROSITE" id="PS51782"/>
    </source>
</evidence>
<dbReference type="Pfam" id="PF04773">
    <property type="entry name" value="FecR"/>
    <property type="match status" value="1"/>
</dbReference>
<gene>
    <name evidence="3" type="ORF">EDC26_1222</name>
</gene>
<dbReference type="PANTHER" id="PTHR38731">
    <property type="entry name" value="LIPL45-RELATED LIPOPROTEIN-RELATED"/>
    <property type="match status" value="1"/>
</dbReference>
<dbReference type="RefSeq" id="WP_132585599.1">
    <property type="nucleotide sequence ID" value="NZ_SMAJ01000022.1"/>
</dbReference>
<evidence type="ECO:0000256" key="1">
    <source>
        <dbReference type="SAM" id="SignalP"/>
    </source>
</evidence>
<dbReference type="Gene3D" id="2.60.120.1440">
    <property type="match status" value="1"/>
</dbReference>
<proteinExistence type="predicted"/>
<dbReference type="InterPro" id="IPR036779">
    <property type="entry name" value="LysM_dom_sf"/>
</dbReference>
<organism evidence="3 4">
    <name type="scientific">Paralcaligenes ureilyticus</name>
    <dbReference type="NCBI Taxonomy" id="627131"/>
    <lineage>
        <taxon>Bacteria</taxon>
        <taxon>Pseudomonadati</taxon>
        <taxon>Pseudomonadota</taxon>
        <taxon>Betaproteobacteria</taxon>
        <taxon>Burkholderiales</taxon>
        <taxon>Alcaligenaceae</taxon>
        <taxon>Paralcaligenes</taxon>
    </lineage>
</organism>
<dbReference type="InterPro" id="IPR006860">
    <property type="entry name" value="FecR"/>
</dbReference>
<feature type="signal peptide" evidence="1">
    <location>
        <begin position="1"/>
        <end position="24"/>
    </location>
</feature>
<dbReference type="Pfam" id="PF01476">
    <property type="entry name" value="LysM"/>
    <property type="match status" value="1"/>
</dbReference>
<dbReference type="AlphaFoldDB" id="A0A4R3LMW4"/>
<accession>A0A4R3LMW4</accession>
<evidence type="ECO:0000313" key="4">
    <source>
        <dbReference type="Proteomes" id="UP000295525"/>
    </source>
</evidence>
<keyword evidence="4" id="KW-1185">Reference proteome</keyword>
<comment type="caution">
    <text evidence="3">The sequence shown here is derived from an EMBL/GenBank/DDBJ whole genome shotgun (WGS) entry which is preliminary data.</text>
</comment>
<feature type="chain" id="PRO_5020259132" evidence="1">
    <location>
        <begin position="25"/>
        <end position="363"/>
    </location>
</feature>
<evidence type="ECO:0000313" key="3">
    <source>
        <dbReference type="EMBL" id="TCT01743.1"/>
    </source>
</evidence>
<dbReference type="Gene3D" id="3.10.350.10">
    <property type="entry name" value="LysM domain"/>
    <property type="match status" value="1"/>
</dbReference>
<protein>
    <submittedName>
        <fullName evidence="3">FecR family protein</fullName>
    </submittedName>
</protein>
<dbReference type="PROSITE" id="PS51782">
    <property type="entry name" value="LYSM"/>
    <property type="match status" value="1"/>
</dbReference>
<sequence>MLARFLFLPLLIALTGAAPGIAYAQAAGARGDDFLYKIMPNDTLTALAGRFTSGAGNWGRLQALNAVQDPTKLAIGREIKIPFSMIPERPASALVTHVSGQASVDGRALRTKDQVPEGKTVRTGANGFATLQLDDGSLLSIPPESTLEIKRLRVFKGAGLTDSVISMKQGSVESTVAPKETGVGRFEVRTPLSITGVRGTRLRVHASSRGAQSEVLKGVAHITSEQAQNATLHQDQGTAIDAQGKLLGIRPLLPPPNLPASTGKSGRQSMRFPAVAAASSYLVRVSSDKAGADLVSSQSFDKPDITFGAPGPGTYYVAVRAIDSLGIGGRDAQRAFLGASVLHSSDGAPILAGDGSYVLLTDY</sequence>